<evidence type="ECO:0000313" key="9">
    <source>
        <dbReference type="Proteomes" id="UP000366872"/>
    </source>
</evidence>
<feature type="transmembrane region" description="Helical" evidence="6">
    <location>
        <begin position="223"/>
        <end position="242"/>
    </location>
</feature>
<proteinExistence type="inferred from homology"/>
<keyword evidence="4 6" id="KW-1133">Transmembrane helix</keyword>
<evidence type="ECO:0000256" key="5">
    <source>
        <dbReference type="ARBA" id="ARBA00023136"/>
    </source>
</evidence>
<evidence type="ECO:0000256" key="4">
    <source>
        <dbReference type="ARBA" id="ARBA00022989"/>
    </source>
</evidence>
<feature type="transmembrane region" description="Helical" evidence="6">
    <location>
        <begin position="288"/>
        <end position="308"/>
    </location>
</feature>
<dbReference type="SMART" id="SM00563">
    <property type="entry name" value="PlsC"/>
    <property type="match status" value="1"/>
</dbReference>
<dbReference type="Gene3D" id="3.30.300.30">
    <property type="match status" value="1"/>
</dbReference>
<name>A0A6C2U7J3_PONDE</name>
<dbReference type="InterPro" id="IPR036259">
    <property type="entry name" value="MFS_trans_sf"/>
</dbReference>
<evidence type="ECO:0000256" key="3">
    <source>
        <dbReference type="ARBA" id="ARBA00022692"/>
    </source>
</evidence>
<dbReference type="Proteomes" id="UP000366872">
    <property type="component" value="Unassembled WGS sequence"/>
</dbReference>
<comment type="similarity">
    <text evidence="1">Belongs to the ATP-dependent AMP-binding enzyme family.</text>
</comment>
<accession>A0A6C2U7J3</accession>
<dbReference type="SUPFAM" id="SSF56801">
    <property type="entry name" value="Acetyl-CoA synthetase-like"/>
    <property type="match status" value="1"/>
</dbReference>
<evidence type="ECO:0000256" key="2">
    <source>
        <dbReference type="ARBA" id="ARBA00022598"/>
    </source>
</evidence>
<reference evidence="8 9" key="1">
    <citation type="submission" date="2019-04" db="EMBL/GenBank/DDBJ databases">
        <authorList>
            <person name="Van Vliet M D."/>
        </authorList>
    </citation>
    <scope>NUCLEOTIDE SEQUENCE [LARGE SCALE GENOMIC DNA]</scope>
    <source>
        <strain evidence="8 9">F1</strain>
    </source>
</reference>
<feature type="domain" description="Phospholipid/glycerol acyltransferase" evidence="7">
    <location>
        <begin position="434"/>
        <end position="549"/>
    </location>
</feature>
<feature type="transmembrane region" description="Helical" evidence="6">
    <location>
        <begin position="314"/>
        <end position="337"/>
    </location>
</feature>
<dbReference type="CDD" id="cd06173">
    <property type="entry name" value="MFS_MefA_like"/>
    <property type="match status" value="1"/>
</dbReference>
<dbReference type="GO" id="GO:0022857">
    <property type="term" value="F:transmembrane transporter activity"/>
    <property type="evidence" value="ECO:0007669"/>
    <property type="project" value="InterPro"/>
</dbReference>
<dbReference type="PANTHER" id="PTHR24096">
    <property type="entry name" value="LONG-CHAIN-FATTY-ACID--COA LIGASE"/>
    <property type="match status" value="1"/>
</dbReference>
<feature type="transmembrane region" description="Helical" evidence="6">
    <location>
        <begin position="262"/>
        <end position="281"/>
    </location>
</feature>
<protein>
    <submittedName>
        <fullName evidence="8">Bifunctional protein Aas</fullName>
    </submittedName>
</protein>
<keyword evidence="9" id="KW-1185">Reference proteome</keyword>
<dbReference type="Gene3D" id="1.20.1250.20">
    <property type="entry name" value="MFS general substrate transporter like domains"/>
    <property type="match status" value="1"/>
</dbReference>
<dbReference type="InterPro" id="IPR020845">
    <property type="entry name" value="AMP-binding_CS"/>
</dbReference>
<feature type="transmembrane region" description="Helical" evidence="6">
    <location>
        <begin position="12"/>
        <end position="35"/>
    </location>
</feature>
<dbReference type="Pfam" id="PF07690">
    <property type="entry name" value="MFS_1"/>
    <property type="match status" value="1"/>
</dbReference>
<evidence type="ECO:0000256" key="1">
    <source>
        <dbReference type="ARBA" id="ARBA00006432"/>
    </source>
</evidence>
<organism evidence="8 9">
    <name type="scientific">Pontiella desulfatans</name>
    <dbReference type="NCBI Taxonomy" id="2750659"/>
    <lineage>
        <taxon>Bacteria</taxon>
        <taxon>Pseudomonadati</taxon>
        <taxon>Kiritimatiellota</taxon>
        <taxon>Kiritimatiellia</taxon>
        <taxon>Kiritimatiellales</taxon>
        <taxon>Pontiellaceae</taxon>
        <taxon>Pontiella</taxon>
    </lineage>
</organism>
<dbReference type="InterPro" id="IPR042099">
    <property type="entry name" value="ANL_N_sf"/>
</dbReference>
<dbReference type="SUPFAM" id="SSF103473">
    <property type="entry name" value="MFS general substrate transporter"/>
    <property type="match status" value="1"/>
</dbReference>
<dbReference type="PROSITE" id="PS00455">
    <property type="entry name" value="AMP_BINDING"/>
    <property type="match status" value="1"/>
</dbReference>
<gene>
    <name evidence="8" type="primary">aas_3</name>
    <name evidence="8" type="ORF">PDESU_04426</name>
</gene>
<dbReference type="Pfam" id="PF01553">
    <property type="entry name" value="Acyltransferase"/>
    <property type="match status" value="1"/>
</dbReference>
<dbReference type="PANTHER" id="PTHR24096:SF149">
    <property type="entry name" value="AMP-BINDING DOMAIN-CONTAINING PROTEIN-RELATED"/>
    <property type="match status" value="1"/>
</dbReference>
<dbReference type="EMBL" id="CAAHFG010000003">
    <property type="protein sequence ID" value="VGO15839.1"/>
    <property type="molecule type" value="Genomic_DNA"/>
</dbReference>
<dbReference type="InterPro" id="IPR011701">
    <property type="entry name" value="MFS"/>
</dbReference>
<dbReference type="AlphaFoldDB" id="A0A6C2U7J3"/>
<evidence type="ECO:0000313" key="8">
    <source>
        <dbReference type="EMBL" id="VGO15839.1"/>
    </source>
</evidence>
<feature type="transmembrane region" description="Helical" evidence="6">
    <location>
        <begin position="391"/>
        <end position="413"/>
    </location>
</feature>
<dbReference type="InterPro" id="IPR045851">
    <property type="entry name" value="AMP-bd_C_sf"/>
</dbReference>
<feature type="transmembrane region" description="Helical" evidence="6">
    <location>
        <begin position="141"/>
        <end position="163"/>
    </location>
</feature>
<dbReference type="CDD" id="cd07989">
    <property type="entry name" value="LPLAT_AGPAT-like"/>
    <property type="match status" value="1"/>
</dbReference>
<keyword evidence="5 6" id="KW-0472">Membrane</keyword>
<feature type="transmembrane region" description="Helical" evidence="6">
    <location>
        <begin position="47"/>
        <end position="65"/>
    </location>
</feature>
<keyword evidence="3 6" id="KW-0812">Transmembrane</keyword>
<dbReference type="InterPro" id="IPR000873">
    <property type="entry name" value="AMP-dep_synth/lig_dom"/>
</dbReference>
<evidence type="ECO:0000259" key="7">
    <source>
        <dbReference type="SMART" id="SM00563"/>
    </source>
</evidence>
<dbReference type="InterPro" id="IPR002123">
    <property type="entry name" value="Plipid/glycerol_acylTrfase"/>
</dbReference>
<feature type="transmembrane region" description="Helical" evidence="6">
    <location>
        <begin position="349"/>
        <end position="371"/>
    </location>
</feature>
<dbReference type="GO" id="GO:0016405">
    <property type="term" value="F:CoA-ligase activity"/>
    <property type="evidence" value="ECO:0007669"/>
    <property type="project" value="TreeGrafter"/>
</dbReference>
<keyword evidence="2" id="KW-0436">Ligase</keyword>
<dbReference type="Gene3D" id="3.40.50.12780">
    <property type="entry name" value="N-terminal domain of ligase-like"/>
    <property type="match status" value="1"/>
</dbReference>
<dbReference type="NCBIfam" id="NF006386">
    <property type="entry name" value="PRK08633.1"/>
    <property type="match status" value="1"/>
</dbReference>
<dbReference type="Pfam" id="PF00501">
    <property type="entry name" value="AMP-binding"/>
    <property type="match status" value="1"/>
</dbReference>
<dbReference type="SUPFAM" id="SSF69593">
    <property type="entry name" value="Glycerol-3-phosphate (1)-acyltransferase"/>
    <property type="match status" value="1"/>
</dbReference>
<evidence type="ECO:0000256" key="6">
    <source>
        <dbReference type="SAM" id="Phobius"/>
    </source>
</evidence>
<sequence length="1134" mass="123685">MKARDSQHSFAWLNATQFFGALNDNVFKLLVIFYLVDHLGLDQKSTIGLAAMVFVVPFLLFSHAAGILADRYSKQRIVFYSKCAETGLMVLGLVAILLASPVMLYALLFLMCTQSAFFGPSKFGIIPELVKLEELSKANSFLVGLTYLAIIAGTFVPSLFLALVFRGSYLGLAGVCIVISALGLASSTRIERTAAVGSTKQKFTPFFVVDMFKTLFSLRKDRYLFATLLSVAYFLFLGAFIQQNLLLIGTEEFGWDTTTSGYLFPMAAVGIALGALACGKLSGRCIEFGLVPIGAVGLTTACLLLGLQQTSLPSVIGAVFLIGLSAGIFIVPLQSFVQQRSPRERLGEILACMNFLNFLGVALAAVMFLVLTKNLGFTAKGCFTINGVMTALLALGTFIILPDFIVRFTVLVFTRIIYRVRSSGLENIPVTGGALLASNHVTWSDALLLSATQQRRIRFVMERSMYRNRWLNPLFRLMQAIPISANDPPHVLEEALQTARQALDDGYLVCTFPEQWLTRNGNLQPFKPGIEHIMKDSDYPIIPIYIGGAWGSVLSHYYGRILARLPSRRCHVHVAYGAPLPAATSSHAARQAVSELAMDYFDAKKDRTRALPYQFIKTARRRFTKPALADTTGKNLTFGKTLVAAIALSHEIKRITEGQEMVGVLLPATVGGALANVAITLIGKVPVNLNFTASPDAFNSSIQQCGIKTVITARPFVEKIGGKCPVPDDAVFLEDMAKGIAHGTKIRALLKALFLPATMLYPSRNFSPDAPATIIFSSGSTGDPKGVMLSHHNILSNTEALGMIIRFEKTDRLCSILPLFHSFGFTATLWGPLTVGFFSCFHPNPVEGAAIAEMVRKNRLTLLFATPTFLLTYLAKAKQDDFISLRLIMTGAEKLKKKLADRFEERFGIRPMEGYGATELSPVTSLNLPDADVAGFRQTGLREGSVGHPIPGVTAKLVHPDSGEELGENEAGLLLIKGPNVMQGYLGLPEKTAEVLNDGWYATGDIARIDSDGFIHLVDRLMRYSKIGGEMVPHLASEEVLMQGLEAVNQIVFVTAAPDERKGEQLVVLYTAEAGDAAMLQAFMKHSTLPNLWHPRKDNYFQIEEMPALGSGKLDMKQLKTMAAELVATKGSAK</sequence>
<dbReference type="GO" id="GO:0016746">
    <property type="term" value="F:acyltransferase activity"/>
    <property type="evidence" value="ECO:0007669"/>
    <property type="project" value="InterPro"/>
</dbReference>